<keyword evidence="10" id="KW-1185">Reference proteome</keyword>
<dbReference type="PANTHER" id="PTHR13058:SF19">
    <property type="entry name" value="LD40940P"/>
    <property type="match status" value="1"/>
</dbReference>
<dbReference type="InterPro" id="IPR040393">
    <property type="entry name" value="TREX1/2"/>
</dbReference>
<evidence type="ECO:0000256" key="5">
    <source>
        <dbReference type="ARBA" id="ARBA00022839"/>
    </source>
</evidence>
<accession>A0A2I0AS61</accession>
<dbReference type="FunFam" id="3.30.420.10:FF:000081">
    <property type="entry name" value="Exonuclease DPD1 chloroplastic/mitochondrial"/>
    <property type="match status" value="1"/>
</dbReference>
<organism evidence="9 10">
    <name type="scientific">Apostasia shenzhenica</name>
    <dbReference type="NCBI Taxonomy" id="1088818"/>
    <lineage>
        <taxon>Eukaryota</taxon>
        <taxon>Viridiplantae</taxon>
        <taxon>Streptophyta</taxon>
        <taxon>Embryophyta</taxon>
        <taxon>Tracheophyta</taxon>
        <taxon>Spermatophyta</taxon>
        <taxon>Magnoliopsida</taxon>
        <taxon>Liliopsida</taxon>
        <taxon>Asparagales</taxon>
        <taxon>Orchidaceae</taxon>
        <taxon>Apostasioideae</taxon>
        <taxon>Apostasia</taxon>
    </lineage>
</organism>
<dbReference type="GO" id="GO:0005737">
    <property type="term" value="C:cytoplasm"/>
    <property type="evidence" value="ECO:0007669"/>
    <property type="project" value="TreeGrafter"/>
</dbReference>
<dbReference type="AlphaFoldDB" id="A0A2I0AS61"/>
<evidence type="ECO:0000256" key="2">
    <source>
        <dbReference type="ARBA" id="ARBA00022722"/>
    </source>
</evidence>
<dbReference type="GO" id="GO:0006308">
    <property type="term" value="P:DNA catabolic process"/>
    <property type="evidence" value="ECO:0007669"/>
    <property type="project" value="TreeGrafter"/>
</dbReference>
<evidence type="ECO:0000256" key="3">
    <source>
        <dbReference type="ARBA" id="ARBA00022723"/>
    </source>
</evidence>
<sequence length="318" mass="36369">MGSFVKMSFATIWSGNYHQLRNCVGSNCSFKLLRSPGTFFSGKVVEPIMCYVQPLVTKAEGRNKKSHSSKACDIHLGGREQKMEILRNLHKMKSDVHEHESVEHYSIQKISEKWLDRPATVLVFDTETTGLSRERGRIIEIAIRDLLGGENSTFQTLINPGRAVPNTYIHGIRSDMVKRPGVPRFEELIPILLEFVSSRQKNGKPVLWIAHNGRRFDVPFLIREFNRCSVEIPEDWLFLDTLYLARQIRKPDGTKLTSFSLNALREHYRISLMGPAHRAMQDVNVLAYVVREMTFDLKLTIPELMQIAFRPSDVAKAG</sequence>
<comment type="cofactor">
    <cofactor evidence="1">
        <name>Mg(2+)</name>
        <dbReference type="ChEBI" id="CHEBI:18420"/>
    </cofactor>
</comment>
<dbReference type="GO" id="GO:0003676">
    <property type="term" value="F:nucleic acid binding"/>
    <property type="evidence" value="ECO:0007669"/>
    <property type="project" value="InterPro"/>
</dbReference>
<reference evidence="9 10" key="1">
    <citation type="journal article" date="2017" name="Nature">
        <title>The Apostasia genome and the evolution of orchids.</title>
        <authorList>
            <person name="Zhang G.Q."/>
            <person name="Liu K.W."/>
            <person name="Li Z."/>
            <person name="Lohaus R."/>
            <person name="Hsiao Y.Y."/>
            <person name="Niu S.C."/>
            <person name="Wang J.Y."/>
            <person name="Lin Y.C."/>
            <person name="Xu Q."/>
            <person name="Chen L.J."/>
            <person name="Yoshida K."/>
            <person name="Fujiwara S."/>
            <person name="Wang Z.W."/>
            <person name="Zhang Y.Q."/>
            <person name="Mitsuda N."/>
            <person name="Wang M."/>
            <person name="Liu G.H."/>
            <person name="Pecoraro L."/>
            <person name="Huang H.X."/>
            <person name="Xiao X.J."/>
            <person name="Lin M."/>
            <person name="Wu X.Y."/>
            <person name="Wu W.L."/>
            <person name="Chen Y.Y."/>
            <person name="Chang S.B."/>
            <person name="Sakamoto S."/>
            <person name="Ohme-Takagi M."/>
            <person name="Yagi M."/>
            <person name="Zeng S.J."/>
            <person name="Shen C.Y."/>
            <person name="Yeh C.M."/>
            <person name="Luo Y.B."/>
            <person name="Tsai W.C."/>
            <person name="Van de Peer Y."/>
            <person name="Liu Z.J."/>
        </authorList>
    </citation>
    <scope>NUCLEOTIDE SEQUENCE [LARGE SCALE GENOMIC DNA]</scope>
    <source>
        <strain evidence="10">cv. Shenzhen</strain>
        <tissue evidence="9">Stem</tissue>
    </source>
</reference>
<dbReference type="InterPro" id="IPR013520">
    <property type="entry name" value="Ribonucl_H"/>
</dbReference>
<dbReference type="STRING" id="1088818.A0A2I0AS61"/>
<dbReference type="SUPFAM" id="SSF53098">
    <property type="entry name" value="Ribonuclease H-like"/>
    <property type="match status" value="1"/>
</dbReference>
<keyword evidence="2" id="KW-0540">Nuclease</keyword>
<evidence type="ECO:0000313" key="10">
    <source>
        <dbReference type="Proteomes" id="UP000236161"/>
    </source>
</evidence>
<dbReference type="InterPro" id="IPR036397">
    <property type="entry name" value="RNaseH_sf"/>
</dbReference>
<dbReference type="GO" id="GO:0008296">
    <property type="term" value="F:3'-5'-DNA exonuclease activity"/>
    <property type="evidence" value="ECO:0007669"/>
    <property type="project" value="TreeGrafter"/>
</dbReference>
<evidence type="ECO:0000259" key="8">
    <source>
        <dbReference type="SMART" id="SM00479"/>
    </source>
</evidence>
<dbReference type="InterPro" id="IPR012337">
    <property type="entry name" value="RNaseH-like_sf"/>
</dbReference>
<gene>
    <name evidence="9" type="ORF">AXF42_Ash013900</name>
</gene>
<evidence type="ECO:0000256" key="7">
    <source>
        <dbReference type="ARBA" id="ARBA00025769"/>
    </source>
</evidence>
<dbReference type="Gene3D" id="3.30.420.10">
    <property type="entry name" value="Ribonuclease H-like superfamily/Ribonuclease H"/>
    <property type="match status" value="1"/>
</dbReference>
<dbReference type="SMART" id="SM00479">
    <property type="entry name" value="EXOIII"/>
    <property type="match status" value="1"/>
</dbReference>
<keyword evidence="3" id="KW-0479">Metal-binding</keyword>
<dbReference type="EMBL" id="KZ451953">
    <property type="protein sequence ID" value="PKA58394.1"/>
    <property type="molecule type" value="Genomic_DNA"/>
</dbReference>
<evidence type="ECO:0000256" key="6">
    <source>
        <dbReference type="ARBA" id="ARBA00022842"/>
    </source>
</evidence>
<comment type="similarity">
    <text evidence="7">Belongs to the exonuclease superfamily. TREX family.</text>
</comment>
<proteinExistence type="inferred from homology"/>
<protein>
    <recommendedName>
        <fullName evidence="8">Exonuclease domain-containing protein</fullName>
    </recommendedName>
</protein>
<dbReference type="PANTHER" id="PTHR13058">
    <property type="entry name" value="THREE PRIME REPAIR EXONUCLEASE 1, 2"/>
    <property type="match status" value="1"/>
</dbReference>
<dbReference type="Proteomes" id="UP000236161">
    <property type="component" value="Unassembled WGS sequence"/>
</dbReference>
<dbReference type="GO" id="GO:0046872">
    <property type="term" value="F:metal ion binding"/>
    <property type="evidence" value="ECO:0007669"/>
    <property type="project" value="UniProtKB-KW"/>
</dbReference>
<feature type="domain" description="Exonuclease" evidence="8">
    <location>
        <begin position="120"/>
        <end position="299"/>
    </location>
</feature>
<evidence type="ECO:0000256" key="4">
    <source>
        <dbReference type="ARBA" id="ARBA00022801"/>
    </source>
</evidence>
<keyword evidence="5" id="KW-0269">Exonuclease</keyword>
<evidence type="ECO:0000256" key="1">
    <source>
        <dbReference type="ARBA" id="ARBA00001946"/>
    </source>
</evidence>
<keyword evidence="4" id="KW-0378">Hydrolase</keyword>
<dbReference type="CDD" id="cd06127">
    <property type="entry name" value="DEDDh"/>
    <property type="match status" value="1"/>
</dbReference>
<dbReference type="OrthoDB" id="10250935at2759"/>
<name>A0A2I0AS61_9ASPA</name>
<evidence type="ECO:0000313" key="9">
    <source>
        <dbReference type="EMBL" id="PKA58394.1"/>
    </source>
</evidence>
<keyword evidence="6" id="KW-0460">Magnesium</keyword>
<dbReference type="Pfam" id="PF00929">
    <property type="entry name" value="RNase_T"/>
    <property type="match status" value="1"/>
</dbReference>